<dbReference type="Gene3D" id="2.130.10.10">
    <property type="entry name" value="YVTN repeat-like/Quinoprotein amine dehydrogenase"/>
    <property type="match status" value="2"/>
</dbReference>
<dbReference type="Pfam" id="PF00400">
    <property type="entry name" value="WD40"/>
    <property type="match status" value="2"/>
</dbReference>
<feature type="region of interest" description="Disordered" evidence="2">
    <location>
        <begin position="271"/>
        <end position="292"/>
    </location>
</feature>
<keyword evidence="4" id="KW-1185">Reference proteome</keyword>
<dbReference type="InterPro" id="IPR036322">
    <property type="entry name" value="WD40_repeat_dom_sf"/>
</dbReference>
<reference evidence="3 4" key="1">
    <citation type="submission" date="2024-06" db="EMBL/GenBank/DDBJ databases">
        <title>A chromosome level genome sequence of Diviner's sage (Salvia divinorum).</title>
        <authorList>
            <person name="Ford S.A."/>
            <person name="Ro D.-K."/>
            <person name="Ness R.W."/>
            <person name="Phillips M.A."/>
        </authorList>
    </citation>
    <scope>NUCLEOTIDE SEQUENCE [LARGE SCALE GENOMIC DNA]</scope>
    <source>
        <strain evidence="3">SAF-2024a</strain>
        <tissue evidence="3">Leaf</tissue>
    </source>
</reference>
<proteinExistence type="predicted"/>
<dbReference type="Proteomes" id="UP001567538">
    <property type="component" value="Unassembled WGS sequence"/>
</dbReference>
<protein>
    <submittedName>
        <fullName evidence="3">Protein JINGUBANG-like</fullName>
    </submittedName>
</protein>
<organism evidence="3 4">
    <name type="scientific">Salvia divinorum</name>
    <name type="common">Maria pastora</name>
    <name type="synonym">Diviner's sage</name>
    <dbReference type="NCBI Taxonomy" id="28513"/>
    <lineage>
        <taxon>Eukaryota</taxon>
        <taxon>Viridiplantae</taxon>
        <taxon>Streptophyta</taxon>
        <taxon>Embryophyta</taxon>
        <taxon>Tracheophyta</taxon>
        <taxon>Spermatophyta</taxon>
        <taxon>Magnoliopsida</taxon>
        <taxon>eudicotyledons</taxon>
        <taxon>Gunneridae</taxon>
        <taxon>Pentapetalae</taxon>
        <taxon>asterids</taxon>
        <taxon>lamiids</taxon>
        <taxon>Lamiales</taxon>
        <taxon>Lamiaceae</taxon>
        <taxon>Nepetoideae</taxon>
        <taxon>Mentheae</taxon>
        <taxon>Salviinae</taxon>
        <taxon>Salvia</taxon>
        <taxon>Salvia subgen. Calosphace</taxon>
    </lineage>
</organism>
<dbReference type="PANTHER" id="PTHR22844:SF324">
    <property type="entry name" value="TRANSDUCIN_WD40 REPEAT PROTEIN"/>
    <property type="match status" value="1"/>
</dbReference>
<dbReference type="PANTHER" id="PTHR22844">
    <property type="entry name" value="F-BOX AND WD40 DOMAIN PROTEIN"/>
    <property type="match status" value="1"/>
</dbReference>
<gene>
    <name evidence="3" type="ORF">AAHA92_03707</name>
</gene>
<sequence>MADVQSWLVNDNYNAASLIFSDLSPSLSSSSTTTRSAPSLCEDSSFSSIRSSSSARTYYRKPSVSHFCISSTKATAAHISCLAVHGGLLNAATIKGINVFDPATLALVDTFGSGSGWAKSIAFTNGKIFTAHQDCKIRVWTPPSISPKSKHHLVSTLPTLKDRFHNCLSAKNYVKVRRNKRRLWIQHADADRGELYSISWDKSFKTWKTSSDIQCVDSMNSAHSDAVNAVAVSGGTVYTGSTDGQIKVWRATSDGRKRRLCATLAKRERDRTDAGREGVGLRRRRRGDSGVGELKGHKGAVLSLVCVGDFVISGSSDGRVNLEIWEGIWLQRLLCGGDGRPFGSFDGEIRVWKVVISDHYSD</sequence>
<dbReference type="AlphaFoldDB" id="A0ABD1IL87"/>
<dbReference type="InterPro" id="IPR001680">
    <property type="entry name" value="WD40_rpt"/>
</dbReference>
<dbReference type="PROSITE" id="PS50294">
    <property type="entry name" value="WD_REPEATS_REGION"/>
    <property type="match status" value="1"/>
</dbReference>
<keyword evidence="1" id="KW-0853">WD repeat</keyword>
<feature type="compositionally biased region" description="Basic and acidic residues" evidence="2">
    <location>
        <begin position="271"/>
        <end position="280"/>
    </location>
</feature>
<dbReference type="InterPro" id="IPR045182">
    <property type="entry name" value="JINGUBANG-like"/>
</dbReference>
<evidence type="ECO:0000256" key="1">
    <source>
        <dbReference type="PROSITE-ProRule" id="PRU00221"/>
    </source>
</evidence>
<evidence type="ECO:0000256" key="2">
    <source>
        <dbReference type="SAM" id="MobiDB-lite"/>
    </source>
</evidence>
<name>A0ABD1IL87_SALDI</name>
<dbReference type="SMART" id="SM00320">
    <property type="entry name" value="WD40"/>
    <property type="match status" value="3"/>
</dbReference>
<dbReference type="InterPro" id="IPR015943">
    <property type="entry name" value="WD40/YVTN_repeat-like_dom_sf"/>
</dbReference>
<comment type="caution">
    <text evidence="3">The sequence shown here is derived from an EMBL/GenBank/DDBJ whole genome shotgun (WGS) entry which is preliminary data.</text>
</comment>
<dbReference type="EMBL" id="JBEAFC010000002">
    <property type="protein sequence ID" value="KAL1568328.1"/>
    <property type="molecule type" value="Genomic_DNA"/>
</dbReference>
<evidence type="ECO:0000313" key="4">
    <source>
        <dbReference type="Proteomes" id="UP001567538"/>
    </source>
</evidence>
<feature type="repeat" description="WD" evidence="1">
    <location>
        <begin position="220"/>
        <end position="259"/>
    </location>
</feature>
<dbReference type="PROSITE" id="PS50082">
    <property type="entry name" value="WD_REPEATS_2"/>
    <property type="match status" value="1"/>
</dbReference>
<accession>A0ABD1IL87</accession>
<dbReference type="SUPFAM" id="SSF50978">
    <property type="entry name" value="WD40 repeat-like"/>
    <property type="match status" value="1"/>
</dbReference>
<evidence type="ECO:0000313" key="3">
    <source>
        <dbReference type="EMBL" id="KAL1568328.1"/>
    </source>
</evidence>